<dbReference type="EMBL" id="KZ559124">
    <property type="protein sequence ID" value="PLB40596.1"/>
    <property type="molecule type" value="Genomic_DNA"/>
</dbReference>
<name>A0A2I2FIY8_ASPCN</name>
<accession>A0A2I2FIY8</accession>
<reference evidence="1 2" key="1">
    <citation type="submission" date="2017-12" db="EMBL/GenBank/DDBJ databases">
        <authorList>
            <consortium name="DOE Joint Genome Institute"/>
            <person name="Haridas S."/>
            <person name="Kjaerbolling I."/>
            <person name="Vesth T.C."/>
            <person name="Frisvad J.C."/>
            <person name="Nybo J.L."/>
            <person name="Theobald S."/>
            <person name="Kuo A."/>
            <person name="Bowyer P."/>
            <person name="Matsuda Y."/>
            <person name="Mondo S."/>
            <person name="Lyhne E.K."/>
            <person name="Kogle M.E."/>
            <person name="Clum A."/>
            <person name="Lipzen A."/>
            <person name="Salamov A."/>
            <person name="Ngan C.Y."/>
            <person name="Daum C."/>
            <person name="Chiniquy J."/>
            <person name="Barry K."/>
            <person name="LaButti K."/>
            <person name="Simmons B.A."/>
            <person name="Magnuson J.K."/>
            <person name="Mortensen U.H."/>
            <person name="Larsen T.O."/>
            <person name="Grigoriev I.V."/>
            <person name="Baker S.E."/>
            <person name="Andersen M.R."/>
            <person name="Nordberg H.P."/>
            <person name="Cantor M.N."/>
            <person name="Hua S.X."/>
        </authorList>
    </citation>
    <scope>NUCLEOTIDE SEQUENCE [LARGE SCALE GENOMIC DNA]</scope>
    <source>
        <strain evidence="1 2">CBS 102.13</strain>
    </source>
</reference>
<gene>
    <name evidence="1" type="ORF">BDW47DRAFT_89271</name>
</gene>
<organism evidence="1 2">
    <name type="scientific">Aspergillus candidus</name>
    <dbReference type="NCBI Taxonomy" id="41067"/>
    <lineage>
        <taxon>Eukaryota</taxon>
        <taxon>Fungi</taxon>
        <taxon>Dikarya</taxon>
        <taxon>Ascomycota</taxon>
        <taxon>Pezizomycotina</taxon>
        <taxon>Eurotiomycetes</taxon>
        <taxon>Eurotiomycetidae</taxon>
        <taxon>Eurotiales</taxon>
        <taxon>Aspergillaceae</taxon>
        <taxon>Aspergillus</taxon>
        <taxon>Aspergillus subgen. Circumdati</taxon>
    </lineage>
</organism>
<evidence type="ECO:0000313" key="2">
    <source>
        <dbReference type="Proteomes" id="UP000234585"/>
    </source>
</evidence>
<evidence type="ECO:0000313" key="1">
    <source>
        <dbReference type="EMBL" id="PLB40596.1"/>
    </source>
</evidence>
<sequence length="100" mass="11589">MSRYLLFPSPKHASVRQKSLCQPHDFCAGRCTGQILVQVHTPPASLVPLLWHAVFQLVLVSHLFLWLEHEMHHVLLSQHRCVGWHVIRCKSHPYRPRSLG</sequence>
<dbReference type="AlphaFoldDB" id="A0A2I2FIY8"/>
<dbReference type="RefSeq" id="XP_024674608.1">
    <property type="nucleotide sequence ID" value="XM_024820149.1"/>
</dbReference>
<proteinExistence type="predicted"/>
<dbReference type="Proteomes" id="UP000234585">
    <property type="component" value="Unassembled WGS sequence"/>
</dbReference>
<keyword evidence="2" id="KW-1185">Reference proteome</keyword>
<dbReference type="GeneID" id="36527309"/>
<protein>
    <submittedName>
        <fullName evidence="1">Uncharacterized protein</fullName>
    </submittedName>
</protein>